<dbReference type="AlphaFoldDB" id="A0A2R4MFN0"/>
<name>A0A2R4MFN0_9HYPH</name>
<reference evidence="6 7" key="1">
    <citation type="submission" date="2017-05" db="EMBL/GenBank/DDBJ databases">
        <title>Genome Analysis of Maritalea myrionectae HL2708#5.</title>
        <authorList>
            <consortium name="Cotde Inc.-PKNU"/>
            <person name="Jang D."/>
            <person name="Oh H.-M."/>
        </authorList>
    </citation>
    <scope>NUCLEOTIDE SEQUENCE [LARGE SCALE GENOMIC DNA]</scope>
    <source>
        <strain evidence="6 7">HL2708#5</strain>
    </source>
</reference>
<evidence type="ECO:0000256" key="1">
    <source>
        <dbReference type="ARBA" id="ARBA00023015"/>
    </source>
</evidence>
<feature type="domain" description="IclR-ED" evidence="5">
    <location>
        <begin position="71"/>
        <end position="254"/>
    </location>
</feature>
<gene>
    <name evidence="6" type="ORF">MXMO3_02338</name>
</gene>
<organism evidence="6 7">
    <name type="scientific">Maritalea myrionectae</name>
    <dbReference type="NCBI Taxonomy" id="454601"/>
    <lineage>
        <taxon>Bacteria</taxon>
        <taxon>Pseudomonadati</taxon>
        <taxon>Pseudomonadota</taxon>
        <taxon>Alphaproteobacteria</taxon>
        <taxon>Hyphomicrobiales</taxon>
        <taxon>Devosiaceae</taxon>
        <taxon>Maritalea</taxon>
    </lineage>
</organism>
<dbReference type="Gene3D" id="3.30.450.40">
    <property type="match status" value="1"/>
</dbReference>
<feature type="domain" description="HTH iclR-type" evidence="4">
    <location>
        <begin position="8"/>
        <end position="70"/>
    </location>
</feature>
<dbReference type="RefSeq" id="WP_117395964.1">
    <property type="nucleotide sequence ID" value="NZ_CP021330.1"/>
</dbReference>
<dbReference type="KEGG" id="mmyr:MXMO3_02338"/>
<dbReference type="InterPro" id="IPR036390">
    <property type="entry name" value="WH_DNA-bd_sf"/>
</dbReference>
<sequence length="259" mass="28170">MSAEKTADGTVGKALEVLDSVAAYGRPVRFSELQTSSPYPKATLYRLLQTLVRQQMVNLNETDGTYSVGLRLVKLAHAAWETASLAPIARAHVAALAEQVEETVHLAQFEAGQVLYVDKRKSNDQFETLAQVGKVAPAYCTGVGKAMMAFLGPKQLQLALNQQAFHRYTPATLTNADQLQAELEHIRADGVAFDREEHEQGTISIAAPVLTNEGRVIGAISIATSTARKTIDDLNRLKPDLLQAAERIGQEATSWQFPA</sequence>
<dbReference type="SUPFAM" id="SSF55781">
    <property type="entry name" value="GAF domain-like"/>
    <property type="match status" value="1"/>
</dbReference>
<keyword evidence="1" id="KW-0805">Transcription regulation</keyword>
<dbReference type="InterPro" id="IPR014757">
    <property type="entry name" value="Tscrpt_reg_IclR_C"/>
</dbReference>
<protein>
    <submittedName>
        <fullName evidence="6">Putative HTH-type transcriptional regulator YagI</fullName>
    </submittedName>
</protein>
<dbReference type="STRING" id="1122213.GCA_000423365_02657"/>
<evidence type="ECO:0000259" key="4">
    <source>
        <dbReference type="PROSITE" id="PS51077"/>
    </source>
</evidence>
<dbReference type="PROSITE" id="PS51077">
    <property type="entry name" value="HTH_ICLR"/>
    <property type="match status" value="1"/>
</dbReference>
<dbReference type="GO" id="GO:0045892">
    <property type="term" value="P:negative regulation of DNA-templated transcription"/>
    <property type="evidence" value="ECO:0007669"/>
    <property type="project" value="TreeGrafter"/>
</dbReference>
<keyword evidence="3" id="KW-0804">Transcription</keyword>
<dbReference type="InterPro" id="IPR050707">
    <property type="entry name" value="HTH_MetabolicPath_Reg"/>
</dbReference>
<dbReference type="Pfam" id="PF01614">
    <property type="entry name" value="IclR_C"/>
    <property type="match status" value="1"/>
</dbReference>
<dbReference type="SMART" id="SM00346">
    <property type="entry name" value="HTH_ICLR"/>
    <property type="match status" value="1"/>
</dbReference>
<proteinExistence type="predicted"/>
<evidence type="ECO:0000259" key="5">
    <source>
        <dbReference type="PROSITE" id="PS51078"/>
    </source>
</evidence>
<dbReference type="InterPro" id="IPR036388">
    <property type="entry name" value="WH-like_DNA-bd_sf"/>
</dbReference>
<accession>A0A2R4MFN0</accession>
<evidence type="ECO:0000256" key="2">
    <source>
        <dbReference type="ARBA" id="ARBA00023125"/>
    </source>
</evidence>
<dbReference type="GO" id="GO:0003677">
    <property type="term" value="F:DNA binding"/>
    <property type="evidence" value="ECO:0007669"/>
    <property type="project" value="UniProtKB-KW"/>
</dbReference>
<evidence type="ECO:0000313" key="6">
    <source>
        <dbReference type="EMBL" id="AVX04851.1"/>
    </source>
</evidence>
<dbReference type="InterPro" id="IPR029016">
    <property type="entry name" value="GAF-like_dom_sf"/>
</dbReference>
<evidence type="ECO:0000313" key="7">
    <source>
        <dbReference type="Proteomes" id="UP000258927"/>
    </source>
</evidence>
<dbReference type="EMBL" id="CP021330">
    <property type="protein sequence ID" value="AVX04851.1"/>
    <property type="molecule type" value="Genomic_DNA"/>
</dbReference>
<keyword evidence="7" id="KW-1185">Reference proteome</keyword>
<dbReference type="PANTHER" id="PTHR30136:SF24">
    <property type="entry name" value="HTH-TYPE TRANSCRIPTIONAL REPRESSOR ALLR"/>
    <property type="match status" value="1"/>
</dbReference>
<dbReference type="PROSITE" id="PS51078">
    <property type="entry name" value="ICLR_ED"/>
    <property type="match status" value="1"/>
</dbReference>
<dbReference type="SUPFAM" id="SSF46785">
    <property type="entry name" value="Winged helix' DNA-binding domain"/>
    <property type="match status" value="1"/>
</dbReference>
<dbReference type="Proteomes" id="UP000258927">
    <property type="component" value="Chromosome"/>
</dbReference>
<evidence type="ECO:0000256" key="3">
    <source>
        <dbReference type="ARBA" id="ARBA00023163"/>
    </source>
</evidence>
<dbReference type="InterPro" id="IPR005471">
    <property type="entry name" value="Tscrpt_reg_IclR_N"/>
</dbReference>
<dbReference type="PANTHER" id="PTHR30136">
    <property type="entry name" value="HELIX-TURN-HELIX TRANSCRIPTIONAL REGULATOR, ICLR FAMILY"/>
    <property type="match status" value="1"/>
</dbReference>
<dbReference type="GO" id="GO:0003700">
    <property type="term" value="F:DNA-binding transcription factor activity"/>
    <property type="evidence" value="ECO:0007669"/>
    <property type="project" value="TreeGrafter"/>
</dbReference>
<dbReference type="Pfam" id="PF09339">
    <property type="entry name" value="HTH_IclR"/>
    <property type="match status" value="1"/>
</dbReference>
<keyword evidence="2" id="KW-0238">DNA-binding</keyword>
<dbReference type="Gene3D" id="1.10.10.10">
    <property type="entry name" value="Winged helix-like DNA-binding domain superfamily/Winged helix DNA-binding domain"/>
    <property type="match status" value="1"/>
</dbReference>